<dbReference type="RefSeq" id="WP_324273341.1">
    <property type="nucleotide sequence ID" value="NZ_CP141261.1"/>
</dbReference>
<evidence type="ECO:0000256" key="1">
    <source>
        <dbReference type="SAM" id="MobiDB-lite"/>
    </source>
</evidence>
<organism evidence="2 3">
    <name type="scientific">Blastococcus brunescens</name>
    <dbReference type="NCBI Taxonomy" id="1564165"/>
    <lineage>
        <taxon>Bacteria</taxon>
        <taxon>Bacillati</taxon>
        <taxon>Actinomycetota</taxon>
        <taxon>Actinomycetes</taxon>
        <taxon>Geodermatophilales</taxon>
        <taxon>Geodermatophilaceae</taxon>
        <taxon>Blastococcus</taxon>
    </lineage>
</organism>
<feature type="region of interest" description="Disordered" evidence="1">
    <location>
        <begin position="76"/>
        <end position="143"/>
    </location>
</feature>
<accession>A0ABZ1AWD5</accession>
<dbReference type="Proteomes" id="UP001324287">
    <property type="component" value="Chromosome"/>
</dbReference>
<gene>
    <name evidence="2" type="ORF">U6N30_18045</name>
</gene>
<evidence type="ECO:0000313" key="3">
    <source>
        <dbReference type="Proteomes" id="UP001324287"/>
    </source>
</evidence>
<keyword evidence="3" id="KW-1185">Reference proteome</keyword>
<reference evidence="2 3" key="1">
    <citation type="submission" date="2023-12" db="EMBL/GenBank/DDBJ databases">
        <title>Blastococcus brunescens sp. nov., an actonobacterium isolated from sandstone collected in sahara desert.</title>
        <authorList>
            <person name="Gtari M."/>
            <person name="Ghodhbane F."/>
        </authorList>
    </citation>
    <scope>NUCLEOTIDE SEQUENCE [LARGE SCALE GENOMIC DNA]</scope>
    <source>
        <strain evidence="2 3">BMG 8361</strain>
    </source>
</reference>
<sequence length="143" mass="15545">MLDLLDTAAVLGEEVDAGRVAMVTGRPVDEVRSGLDAAVRAGVLTAVPDVPGRRRFAHAVVRDAIYRDLSPAAGRNCTAAPPRRWRRWPPTTRRWPGSSPGTGCARPRNGRRCCGRWPGAAARPRRPPAPWPSTRPPASSRWP</sequence>
<evidence type="ECO:0000313" key="2">
    <source>
        <dbReference type="EMBL" id="WRL61983.1"/>
    </source>
</evidence>
<feature type="compositionally biased region" description="Low complexity" evidence="1">
    <location>
        <begin position="78"/>
        <end position="96"/>
    </location>
</feature>
<protein>
    <submittedName>
        <fullName evidence="2">Uncharacterized protein</fullName>
    </submittedName>
</protein>
<name>A0ABZ1AWD5_9ACTN</name>
<dbReference type="EMBL" id="CP141261">
    <property type="protein sequence ID" value="WRL61983.1"/>
    <property type="molecule type" value="Genomic_DNA"/>
</dbReference>
<proteinExistence type="predicted"/>